<comment type="caution">
    <text evidence="2">The sequence shown here is derived from an EMBL/GenBank/DDBJ whole genome shotgun (WGS) entry which is preliminary data.</text>
</comment>
<gene>
    <name evidence="2" type="ORF">PAECIP111891_02721</name>
</gene>
<keyword evidence="3" id="KW-1185">Reference proteome</keyword>
<dbReference type="EMBL" id="CAKMMW010000006">
    <property type="protein sequence ID" value="CAH1205294.1"/>
    <property type="molecule type" value="Genomic_DNA"/>
</dbReference>
<organism evidence="2 3">
    <name type="scientific">Paenibacillus allorhizoplanae</name>
    <dbReference type="NCBI Taxonomy" id="2905648"/>
    <lineage>
        <taxon>Bacteria</taxon>
        <taxon>Bacillati</taxon>
        <taxon>Bacillota</taxon>
        <taxon>Bacilli</taxon>
        <taxon>Bacillales</taxon>
        <taxon>Paenibacillaceae</taxon>
        <taxon>Paenibacillus</taxon>
    </lineage>
</organism>
<sequence length="77" mass="8092">MGCIVESNVTIETKGNVLGNKGGAPKGSKNALGNRGGNGDSIGKKKAVSSGEFESIWMDTLEEDEQELLLQVETNPI</sequence>
<evidence type="ECO:0000313" key="2">
    <source>
        <dbReference type="EMBL" id="CAH1205294.1"/>
    </source>
</evidence>
<feature type="region of interest" description="Disordered" evidence="1">
    <location>
        <begin position="17"/>
        <end position="49"/>
    </location>
</feature>
<reference evidence="2" key="1">
    <citation type="submission" date="2022-01" db="EMBL/GenBank/DDBJ databases">
        <authorList>
            <person name="Criscuolo A."/>
        </authorList>
    </citation>
    <scope>NUCLEOTIDE SEQUENCE</scope>
    <source>
        <strain evidence="2">CIP111891</strain>
    </source>
</reference>
<evidence type="ECO:0000313" key="3">
    <source>
        <dbReference type="Proteomes" id="UP000838821"/>
    </source>
</evidence>
<dbReference type="Proteomes" id="UP000838821">
    <property type="component" value="Unassembled WGS sequence"/>
</dbReference>
<name>A0ABN8GE89_9BACL</name>
<protein>
    <submittedName>
        <fullName evidence="2">Uncharacterized protein</fullName>
    </submittedName>
</protein>
<evidence type="ECO:0000256" key="1">
    <source>
        <dbReference type="SAM" id="MobiDB-lite"/>
    </source>
</evidence>
<proteinExistence type="predicted"/>
<dbReference type="RefSeq" id="WP_236287777.1">
    <property type="nucleotide sequence ID" value="NZ_CAKMMW010000006.1"/>
</dbReference>
<accession>A0ABN8GE89</accession>